<dbReference type="InterPro" id="IPR041430">
    <property type="entry name" value="ADD_ATRX"/>
</dbReference>
<keyword evidence="7" id="KW-0378">Hydrolase</keyword>
<feature type="region of interest" description="Disordered" evidence="14">
    <location>
        <begin position="280"/>
        <end position="299"/>
    </location>
</feature>
<dbReference type="GO" id="GO:0031490">
    <property type="term" value="F:chromatin DNA binding"/>
    <property type="evidence" value="ECO:0007669"/>
    <property type="project" value="TreeGrafter"/>
</dbReference>
<evidence type="ECO:0000256" key="5">
    <source>
        <dbReference type="ARBA" id="ARBA00022763"/>
    </source>
</evidence>
<comment type="catalytic activity">
    <reaction evidence="13">
        <text>ATP + H2O = ADP + phosphate + H(+)</text>
        <dbReference type="Rhea" id="RHEA:13065"/>
        <dbReference type="ChEBI" id="CHEBI:15377"/>
        <dbReference type="ChEBI" id="CHEBI:15378"/>
        <dbReference type="ChEBI" id="CHEBI:30616"/>
        <dbReference type="ChEBI" id="CHEBI:43474"/>
        <dbReference type="ChEBI" id="CHEBI:456216"/>
        <dbReference type="EC" id="3.6.4.12"/>
    </reaction>
</comment>
<evidence type="ECO:0000256" key="7">
    <source>
        <dbReference type="ARBA" id="ARBA00022801"/>
    </source>
</evidence>
<evidence type="ECO:0000256" key="14">
    <source>
        <dbReference type="SAM" id="MobiDB-lite"/>
    </source>
</evidence>
<keyword evidence="6" id="KW-0863">Zinc-finger</keyword>
<proteinExistence type="inferred from homology"/>
<dbReference type="InterPro" id="IPR013083">
    <property type="entry name" value="Znf_RING/FYVE/PHD"/>
</dbReference>
<dbReference type="CTD" id="118"/>
<dbReference type="RefSeq" id="XP_011637682.1">
    <property type="nucleotide sequence ID" value="XM_011639380.2"/>
</dbReference>
<evidence type="ECO:0000256" key="6">
    <source>
        <dbReference type="ARBA" id="ARBA00022771"/>
    </source>
</evidence>
<dbReference type="PROSITE" id="PS51533">
    <property type="entry name" value="ADD"/>
    <property type="match status" value="1"/>
</dbReference>
<dbReference type="PANTHER" id="PTHR46357">
    <property type="entry name" value="TRANSCRIPTIONAL REGULATOR ATRX"/>
    <property type="match status" value="1"/>
</dbReference>
<organism evidence="16 17">
    <name type="scientific">Pogonomyrmex barbatus</name>
    <name type="common">red harvester ant</name>
    <dbReference type="NCBI Taxonomy" id="144034"/>
    <lineage>
        <taxon>Eukaryota</taxon>
        <taxon>Metazoa</taxon>
        <taxon>Ecdysozoa</taxon>
        <taxon>Arthropoda</taxon>
        <taxon>Hexapoda</taxon>
        <taxon>Insecta</taxon>
        <taxon>Pterygota</taxon>
        <taxon>Neoptera</taxon>
        <taxon>Endopterygota</taxon>
        <taxon>Hymenoptera</taxon>
        <taxon>Apocrita</taxon>
        <taxon>Aculeata</taxon>
        <taxon>Formicoidea</taxon>
        <taxon>Formicidae</taxon>
        <taxon>Myrmicinae</taxon>
        <taxon>Pogonomyrmex</taxon>
    </lineage>
</organism>
<keyword evidence="10" id="KW-0238">DNA-binding</keyword>
<dbReference type="GO" id="GO:0003678">
    <property type="term" value="F:DNA helicase activity"/>
    <property type="evidence" value="ECO:0007669"/>
    <property type="project" value="UniProtKB-EC"/>
</dbReference>
<evidence type="ECO:0000259" key="15">
    <source>
        <dbReference type="PROSITE" id="PS51533"/>
    </source>
</evidence>
<dbReference type="GO" id="GO:0016787">
    <property type="term" value="F:hydrolase activity"/>
    <property type="evidence" value="ECO:0007669"/>
    <property type="project" value="UniProtKB-KW"/>
</dbReference>
<dbReference type="GO" id="GO:0006281">
    <property type="term" value="P:DNA repair"/>
    <property type="evidence" value="ECO:0007669"/>
    <property type="project" value="UniProtKB-KW"/>
</dbReference>
<dbReference type="Pfam" id="PF17981">
    <property type="entry name" value="ADD_ATRX"/>
    <property type="match status" value="1"/>
</dbReference>
<evidence type="ECO:0000256" key="1">
    <source>
        <dbReference type="ARBA" id="ARBA00004123"/>
    </source>
</evidence>
<evidence type="ECO:0000256" key="8">
    <source>
        <dbReference type="ARBA" id="ARBA00022833"/>
    </source>
</evidence>
<dbReference type="PANTHER" id="PTHR46357:SF1">
    <property type="entry name" value="TRANSCRIPTIONAL REGULATOR ATRX"/>
    <property type="match status" value="1"/>
</dbReference>
<keyword evidence="8" id="KW-0862">Zinc</keyword>
<evidence type="ECO:0000313" key="16">
    <source>
        <dbReference type="Proteomes" id="UP000504615"/>
    </source>
</evidence>
<dbReference type="GO" id="GO:0005634">
    <property type="term" value="C:nucleus"/>
    <property type="evidence" value="ECO:0007669"/>
    <property type="project" value="UniProtKB-SubCell"/>
</dbReference>
<dbReference type="GO" id="GO:0005524">
    <property type="term" value="F:ATP binding"/>
    <property type="evidence" value="ECO:0007669"/>
    <property type="project" value="UniProtKB-KW"/>
</dbReference>
<dbReference type="InterPro" id="IPR052131">
    <property type="entry name" value="ATRX_domain-containing"/>
</dbReference>
<dbReference type="InterPro" id="IPR025766">
    <property type="entry name" value="ADD"/>
</dbReference>
<evidence type="ECO:0000313" key="17">
    <source>
        <dbReference type="RefSeq" id="XP_011637682.1"/>
    </source>
</evidence>
<evidence type="ECO:0000256" key="4">
    <source>
        <dbReference type="ARBA" id="ARBA00022741"/>
    </source>
</evidence>
<comment type="similarity">
    <text evidence="2">Belongs to the SNF2/RAD54 helicase family.</text>
</comment>
<dbReference type="Proteomes" id="UP000504615">
    <property type="component" value="Unplaced"/>
</dbReference>
<evidence type="ECO:0000256" key="2">
    <source>
        <dbReference type="ARBA" id="ARBA00007025"/>
    </source>
</evidence>
<feature type="domain" description="PHD-type" evidence="15">
    <location>
        <begin position="53"/>
        <end position="191"/>
    </location>
</feature>
<dbReference type="CDD" id="cd11726">
    <property type="entry name" value="ADDz_ATRX"/>
    <property type="match status" value="1"/>
</dbReference>
<dbReference type="GO" id="GO:0031297">
    <property type="term" value="P:replication fork processing"/>
    <property type="evidence" value="ECO:0007669"/>
    <property type="project" value="TreeGrafter"/>
</dbReference>
<dbReference type="GO" id="GO:0005721">
    <property type="term" value="C:pericentric heterochromatin"/>
    <property type="evidence" value="ECO:0007669"/>
    <property type="project" value="TreeGrafter"/>
</dbReference>
<sequence length="877" mass="99461">MDISSMLEVQVKEETDVKENVTPRQDQASSATSVVAASISQDESNFYKLMFGSEIASVRFRRIHCTACDVHIGSAPAQVHNMFEHPVLRVLLCRNCRDFYGDGTFEQGDDATDMFCRWCANGGNLYCCSYCSNTFCYKCIRRNFTSLVRKKIEADEKWKCFVCNPSDLYGARATCWALLQHVQTVTRILAHDKKMSAKEIEEKMNLDEALCCPRRSKRKRRRLESTSEEEDETYSPKANGIPAGNIKRKQLKKFRRTTQPMFINMNGVMRDSYKNPIPIKPRPLPQSSQSLVTPQTEPQSVISHNNSIVNPSESIVFSSPDVVESNTLLPSRFDSNALQQQSSMYHTSFMNTSGSNTYIQRPVTIGPTGRILLSSQPQLASYQPQQASLYQSSQPLQSSPNTMVSIPHPVDKHGKSLFLLPKPKSVDTIVTPNIIELDSDSDDELKVVQQNNSSINEGNNADINSASKVVPVALTWENSDDDVKEEQPLREMHTTLKKRNLSFRNIMLPHSQELDKLLNDVRKQVNDFDLDNAIENIEVTADQRIKHFYCNIRNTVVQLVHINDRILRQYLDWRRSWKTEREVSSSTSKDASLSERKIEIPLDMICVNESDTESDCEDQKHQITEPSDLIKNNNIVKDLLFSKKSFVHRGVGDNSAHLSVDKAVQVYDIVSRDYEKLIGYSMLSKSDHDPKTDDSVLNTVVAPDKNFGKYEEQFIFYLQHIEDNGIQTEDTRNLTDLNKIPIQELTTINSLFVSQLLQDIDSSVTPEMNTDQSKDEEKKDSTNNIISMTKDDKSNTLDINDIENVDNFNTNIQASQLDDNLQQTESQKIHADTIDKLILTSDNEASSSKIDDMTDLNPNLEVVTTTGSEEDCTIIDD</sequence>
<keyword evidence="12" id="KW-0539">Nucleus</keyword>
<feature type="compositionally biased region" description="Polar residues" evidence="14">
    <location>
        <begin position="285"/>
        <end position="299"/>
    </location>
</feature>
<dbReference type="Gene3D" id="3.30.40.10">
    <property type="entry name" value="Zinc/RING finger domain, C3HC4 (zinc finger)"/>
    <property type="match status" value="1"/>
</dbReference>
<dbReference type="KEGG" id="pbar:105427582"/>
<dbReference type="AlphaFoldDB" id="A0A6I9X066"/>
<dbReference type="GO" id="GO:0006338">
    <property type="term" value="P:chromatin remodeling"/>
    <property type="evidence" value="ECO:0007669"/>
    <property type="project" value="TreeGrafter"/>
</dbReference>
<gene>
    <name evidence="17" type="primary">LOC105427582</name>
</gene>
<dbReference type="OrthoDB" id="6286493at2759"/>
<dbReference type="SUPFAM" id="SSF57903">
    <property type="entry name" value="FYVE/PHD zinc finger"/>
    <property type="match status" value="1"/>
</dbReference>
<feature type="region of interest" description="Disordered" evidence="14">
    <location>
        <begin position="221"/>
        <end position="242"/>
    </location>
</feature>
<evidence type="ECO:0000256" key="13">
    <source>
        <dbReference type="ARBA" id="ARBA00047995"/>
    </source>
</evidence>
<evidence type="ECO:0000256" key="12">
    <source>
        <dbReference type="ARBA" id="ARBA00023242"/>
    </source>
</evidence>
<keyword evidence="4" id="KW-0547">Nucleotide-binding</keyword>
<keyword evidence="16" id="KW-1185">Reference proteome</keyword>
<name>A0A6I9X066_9HYME</name>
<keyword evidence="5" id="KW-0227">DNA damage</keyword>
<comment type="subcellular location">
    <subcellularLocation>
        <location evidence="1">Nucleus</location>
    </subcellularLocation>
</comment>
<reference evidence="17" key="1">
    <citation type="submission" date="2025-08" db="UniProtKB">
        <authorList>
            <consortium name="RefSeq"/>
        </authorList>
    </citation>
    <scope>IDENTIFICATION</scope>
</reference>
<dbReference type="GeneID" id="105427582"/>
<keyword evidence="9" id="KW-0067">ATP-binding</keyword>
<protein>
    <submittedName>
        <fullName evidence="17">Uncharacterized protein LOC105427582</fullName>
    </submittedName>
</protein>
<dbReference type="GO" id="GO:0008270">
    <property type="term" value="F:zinc ion binding"/>
    <property type="evidence" value="ECO:0007669"/>
    <property type="project" value="UniProtKB-KW"/>
</dbReference>
<keyword evidence="3" id="KW-0479">Metal-binding</keyword>
<dbReference type="GO" id="GO:0010468">
    <property type="term" value="P:regulation of gene expression"/>
    <property type="evidence" value="ECO:0007669"/>
    <property type="project" value="UniProtKB-ARBA"/>
</dbReference>
<dbReference type="InterPro" id="IPR011011">
    <property type="entry name" value="Znf_FYVE_PHD"/>
</dbReference>
<accession>A0A6I9X066</accession>
<evidence type="ECO:0000256" key="10">
    <source>
        <dbReference type="ARBA" id="ARBA00023125"/>
    </source>
</evidence>
<keyword evidence="11" id="KW-0234">DNA repair</keyword>
<evidence type="ECO:0000256" key="11">
    <source>
        <dbReference type="ARBA" id="ARBA00023204"/>
    </source>
</evidence>
<evidence type="ECO:0000256" key="3">
    <source>
        <dbReference type="ARBA" id="ARBA00022723"/>
    </source>
</evidence>
<evidence type="ECO:0000256" key="9">
    <source>
        <dbReference type="ARBA" id="ARBA00022840"/>
    </source>
</evidence>